<dbReference type="Proteomes" id="UP000053257">
    <property type="component" value="Unassembled WGS sequence"/>
</dbReference>
<dbReference type="PANTHER" id="PTHR18921:SF2">
    <property type="entry name" value="THYROID RECEPTOR-INTERACTING PROTEIN 11"/>
    <property type="match status" value="1"/>
</dbReference>
<keyword evidence="2" id="KW-0333">Golgi apparatus</keyword>
<feature type="compositionally biased region" description="Low complexity" evidence="5">
    <location>
        <begin position="423"/>
        <end position="432"/>
    </location>
</feature>
<organism evidence="7 8">
    <name type="scientific">Phlebiopsis gigantea (strain 11061_1 CR5-6)</name>
    <name type="common">White-rot fungus</name>
    <name type="synonym">Peniophora gigantea</name>
    <dbReference type="NCBI Taxonomy" id="745531"/>
    <lineage>
        <taxon>Eukaryota</taxon>
        <taxon>Fungi</taxon>
        <taxon>Dikarya</taxon>
        <taxon>Basidiomycota</taxon>
        <taxon>Agaricomycotina</taxon>
        <taxon>Agaricomycetes</taxon>
        <taxon>Polyporales</taxon>
        <taxon>Phanerochaetaceae</taxon>
        <taxon>Phlebiopsis</taxon>
    </lineage>
</organism>
<feature type="domain" description="GRIP" evidence="6">
    <location>
        <begin position="276"/>
        <end position="327"/>
    </location>
</feature>
<dbReference type="OrthoDB" id="425925at2759"/>
<dbReference type="EMBL" id="KN840517">
    <property type="protein sequence ID" value="KIP06449.1"/>
    <property type="molecule type" value="Genomic_DNA"/>
</dbReference>
<feature type="compositionally biased region" description="Basic and acidic residues" evidence="5">
    <location>
        <begin position="441"/>
        <end position="453"/>
    </location>
</feature>
<dbReference type="HOGENOM" id="CLU_020680_2_0_1"/>
<protein>
    <recommendedName>
        <fullName evidence="6">GRIP domain-containing protein</fullName>
    </recommendedName>
</protein>
<keyword evidence="3 4" id="KW-0175">Coiled coil</keyword>
<comment type="subcellular location">
    <subcellularLocation>
        <location evidence="1">Golgi apparatus</location>
    </subcellularLocation>
</comment>
<dbReference type="Pfam" id="PF10375">
    <property type="entry name" value="GRAB"/>
    <property type="match status" value="1"/>
</dbReference>
<feature type="region of interest" description="Disordered" evidence="5">
    <location>
        <begin position="374"/>
        <end position="453"/>
    </location>
</feature>
<dbReference type="GO" id="GO:0007030">
    <property type="term" value="P:Golgi organization"/>
    <property type="evidence" value="ECO:0007669"/>
    <property type="project" value="TreeGrafter"/>
</dbReference>
<accession>A0A0C3NN15</accession>
<evidence type="ECO:0000256" key="3">
    <source>
        <dbReference type="ARBA" id="ARBA00023054"/>
    </source>
</evidence>
<dbReference type="GO" id="GO:0006888">
    <property type="term" value="P:endoplasmic reticulum to Golgi vesicle-mediated transport"/>
    <property type="evidence" value="ECO:0007669"/>
    <property type="project" value="TreeGrafter"/>
</dbReference>
<name>A0A0C3NN15_PHLG1</name>
<feature type="coiled-coil region" evidence="4">
    <location>
        <begin position="4"/>
        <end position="190"/>
    </location>
</feature>
<evidence type="ECO:0000313" key="7">
    <source>
        <dbReference type="EMBL" id="KIP06449.1"/>
    </source>
</evidence>
<dbReference type="InterPro" id="IPR019459">
    <property type="entry name" value="GRAB"/>
</dbReference>
<keyword evidence="8" id="KW-1185">Reference proteome</keyword>
<dbReference type="STRING" id="745531.A0A0C3NN15"/>
<evidence type="ECO:0000259" key="6">
    <source>
        <dbReference type="PROSITE" id="PS50913"/>
    </source>
</evidence>
<dbReference type="GO" id="GO:0005794">
    <property type="term" value="C:Golgi apparatus"/>
    <property type="evidence" value="ECO:0007669"/>
    <property type="project" value="UniProtKB-SubCell"/>
</dbReference>
<evidence type="ECO:0000256" key="4">
    <source>
        <dbReference type="SAM" id="Coils"/>
    </source>
</evidence>
<gene>
    <name evidence="7" type="ORF">PHLGIDRAFT_106922</name>
</gene>
<reference evidence="7 8" key="1">
    <citation type="journal article" date="2014" name="PLoS Genet.">
        <title>Analysis of the Phlebiopsis gigantea genome, transcriptome and secretome provides insight into its pioneer colonization strategies of wood.</title>
        <authorList>
            <person name="Hori C."/>
            <person name="Ishida T."/>
            <person name="Igarashi K."/>
            <person name="Samejima M."/>
            <person name="Suzuki H."/>
            <person name="Master E."/>
            <person name="Ferreira P."/>
            <person name="Ruiz-Duenas F.J."/>
            <person name="Held B."/>
            <person name="Canessa P."/>
            <person name="Larrondo L.F."/>
            <person name="Schmoll M."/>
            <person name="Druzhinina I.S."/>
            <person name="Kubicek C.P."/>
            <person name="Gaskell J.A."/>
            <person name="Kersten P."/>
            <person name="St John F."/>
            <person name="Glasner J."/>
            <person name="Sabat G."/>
            <person name="Splinter BonDurant S."/>
            <person name="Syed K."/>
            <person name="Yadav J."/>
            <person name="Mgbeahuruike A.C."/>
            <person name="Kovalchuk A."/>
            <person name="Asiegbu F.O."/>
            <person name="Lackner G."/>
            <person name="Hoffmeister D."/>
            <person name="Rencoret J."/>
            <person name="Gutierrez A."/>
            <person name="Sun H."/>
            <person name="Lindquist E."/>
            <person name="Barry K."/>
            <person name="Riley R."/>
            <person name="Grigoriev I.V."/>
            <person name="Henrissat B."/>
            <person name="Kues U."/>
            <person name="Berka R.M."/>
            <person name="Martinez A.T."/>
            <person name="Covert S.F."/>
            <person name="Blanchette R.A."/>
            <person name="Cullen D."/>
        </authorList>
    </citation>
    <scope>NUCLEOTIDE SEQUENCE [LARGE SCALE GENOMIC DNA]</scope>
    <source>
        <strain evidence="7 8">11061_1 CR5-6</strain>
    </source>
</reference>
<evidence type="ECO:0000313" key="8">
    <source>
        <dbReference type="Proteomes" id="UP000053257"/>
    </source>
</evidence>
<evidence type="ECO:0000256" key="5">
    <source>
        <dbReference type="SAM" id="MobiDB-lite"/>
    </source>
</evidence>
<dbReference type="PANTHER" id="PTHR18921">
    <property type="entry name" value="MYOSIN HEAVY CHAIN - RELATED"/>
    <property type="match status" value="1"/>
</dbReference>
<dbReference type="GO" id="GO:0031267">
    <property type="term" value="F:small GTPase binding"/>
    <property type="evidence" value="ECO:0007669"/>
    <property type="project" value="TreeGrafter"/>
</dbReference>
<dbReference type="InterPro" id="IPR000237">
    <property type="entry name" value="GRIP_dom"/>
</dbReference>
<proteinExistence type="predicted"/>
<dbReference type="PROSITE" id="PS50913">
    <property type="entry name" value="GRIP"/>
    <property type="match status" value="1"/>
</dbReference>
<evidence type="ECO:0000256" key="1">
    <source>
        <dbReference type="ARBA" id="ARBA00004555"/>
    </source>
</evidence>
<feature type="compositionally biased region" description="Low complexity" evidence="5">
    <location>
        <begin position="379"/>
        <end position="395"/>
    </location>
</feature>
<sequence>MDPVERLQAQLERTRQEKDALAAQYNHLLAKLTTMRTTLGNKLKQDAEELDRQEQLVQQLTVQNEDLSVTVETLKAELISSNEEAEHASRELEAMRSRALQENAQEVFIRERELREAQGELEQVRIERDEWERKALQEHIAADEARSMLDTLGRDLEIEREAREREAAALQTEQEKVNNLQSVLEDFQAAKDHDLHEAVKDYDTRLIEVTQSLAEFKHRALQAEMQLEESSTNSSRTQQLEKEVKEKNLLIGKLRHEAVIMNEHLMEALRRLRRSSTDTNVDRRLVTNVLLSFLTTPRADSKRFEMLTLLASILQWNDDEREKAGLQRKSGILAASSSLWGRATGKTQSTELEKTDETESFSRLWVEFLLTEAASGEGSSTPNSPRSPNSRQNTSLPPTPTHKATSPVYLSPGSLKGGRRLPSFSSAATSSSPNLNLMLEGKGKARALDSPEE</sequence>
<evidence type="ECO:0000256" key="2">
    <source>
        <dbReference type="ARBA" id="ARBA00023034"/>
    </source>
</evidence>
<dbReference type="AlphaFoldDB" id="A0A0C3NN15"/>